<dbReference type="SUPFAM" id="SSF48452">
    <property type="entry name" value="TPR-like"/>
    <property type="match status" value="1"/>
</dbReference>
<keyword evidence="4" id="KW-0812">Transmembrane</keyword>
<gene>
    <name evidence="6" type="ORF">P7M15_04925</name>
</gene>
<name>A0AAW6QCA4_9PAST</name>
<dbReference type="InterPro" id="IPR019734">
    <property type="entry name" value="TPR_rpt"/>
</dbReference>
<sequence length="276" mass="31578">MILPLGIFIFALLAMLVFVPFTAKIDWQKNYRRQKNIELYQAQMDAHPSAELADELSQRLLTDEQALQQSAPPKVKSAVKNTSVFSVFLWLILIVVPLIYYFSLNRFDYVKQGEQAFADKQKQLQTATATERNTDYVTSVQNKLRKDPNDADAWMELGQAYALNNEFEHALVAYGNAERLRGSKPEILGLAATALYYQAGQKITPKVRQLIDAALQQDKHETASLSLLASEAFLKTDYEQAIRYWQQLLDSGRQEVDRRKIIETIKMAEQLQKAKK</sequence>
<accession>A0AAW6QCA4</accession>
<feature type="transmembrane region" description="Helical" evidence="4">
    <location>
        <begin position="84"/>
        <end position="102"/>
    </location>
</feature>
<dbReference type="Pfam" id="PF23914">
    <property type="entry name" value="TPR_CcmH_CycH"/>
    <property type="match status" value="1"/>
</dbReference>
<dbReference type="RefSeq" id="WP_317476994.1">
    <property type="nucleotide sequence ID" value="NZ_JARQTT010000002.1"/>
</dbReference>
<evidence type="ECO:0000259" key="5">
    <source>
        <dbReference type="Pfam" id="PF23914"/>
    </source>
</evidence>
<protein>
    <submittedName>
        <fullName evidence="6">C-type cytochrome biogenesis protein</fullName>
    </submittedName>
</protein>
<dbReference type="SMART" id="SM00028">
    <property type="entry name" value="TPR"/>
    <property type="match status" value="2"/>
</dbReference>
<feature type="transmembrane region" description="Helical" evidence="4">
    <location>
        <begin position="6"/>
        <end position="25"/>
    </location>
</feature>
<proteinExistence type="predicted"/>
<keyword evidence="4" id="KW-1133">Transmembrane helix</keyword>
<keyword evidence="1" id="KW-0677">Repeat</keyword>
<evidence type="ECO:0000313" key="6">
    <source>
        <dbReference type="EMBL" id="MDG2949864.1"/>
    </source>
</evidence>
<comment type="caution">
    <text evidence="6">The sequence shown here is derived from an EMBL/GenBank/DDBJ whole genome shotgun (WGS) entry which is preliminary data.</text>
</comment>
<evidence type="ECO:0000256" key="4">
    <source>
        <dbReference type="SAM" id="Phobius"/>
    </source>
</evidence>
<organism evidence="6 7">
    <name type="scientific">Exercitatus varius</name>
    <dbReference type="NCBI Taxonomy" id="67857"/>
    <lineage>
        <taxon>Bacteria</taxon>
        <taxon>Pseudomonadati</taxon>
        <taxon>Pseudomonadota</taxon>
        <taxon>Gammaproteobacteria</taxon>
        <taxon>Pasteurellales</taxon>
        <taxon>Pasteurellaceae</taxon>
        <taxon>Exercitatus</taxon>
    </lineage>
</organism>
<evidence type="ECO:0000256" key="3">
    <source>
        <dbReference type="PROSITE-ProRule" id="PRU00339"/>
    </source>
</evidence>
<dbReference type="AlphaFoldDB" id="A0AAW6QCA4"/>
<dbReference type="PROSITE" id="PS50005">
    <property type="entry name" value="TPR"/>
    <property type="match status" value="1"/>
</dbReference>
<keyword evidence="2 3" id="KW-0802">TPR repeat</keyword>
<dbReference type="PANTHER" id="PTHR47870">
    <property type="entry name" value="CYTOCHROME C-TYPE BIOGENESIS PROTEIN CCMH"/>
    <property type="match status" value="1"/>
</dbReference>
<keyword evidence="4" id="KW-0472">Membrane</keyword>
<dbReference type="InterPro" id="IPR051263">
    <property type="entry name" value="C-type_cytochrome_biogenesis"/>
</dbReference>
<feature type="repeat" description="TPR" evidence="3">
    <location>
        <begin position="151"/>
        <end position="184"/>
    </location>
</feature>
<dbReference type="GO" id="GO:0005886">
    <property type="term" value="C:plasma membrane"/>
    <property type="evidence" value="ECO:0007669"/>
    <property type="project" value="TreeGrafter"/>
</dbReference>
<reference evidence="6" key="1">
    <citation type="submission" date="2023-03" db="EMBL/GenBank/DDBJ databases">
        <title>Classification of Bisgaard taxon 6 and taxon 10 as Exercitatus varius gen. nov., spec. nov.</title>
        <authorList>
            <person name="Christensen H."/>
        </authorList>
    </citation>
    <scope>NUCLEOTIDE SEQUENCE</scope>
    <source>
        <strain evidence="6">86116</strain>
    </source>
</reference>
<evidence type="ECO:0000313" key="7">
    <source>
        <dbReference type="Proteomes" id="UP001214976"/>
    </source>
</evidence>
<dbReference type="PANTHER" id="PTHR47870:SF2">
    <property type="entry name" value="FORMATE-DEPENDENT NITRITE REDUCTASE COMPLEX SUBUNIT NRFF"/>
    <property type="match status" value="1"/>
</dbReference>
<evidence type="ECO:0000256" key="1">
    <source>
        <dbReference type="ARBA" id="ARBA00022737"/>
    </source>
</evidence>
<dbReference type="InterPro" id="IPR011990">
    <property type="entry name" value="TPR-like_helical_dom_sf"/>
</dbReference>
<dbReference type="Gene3D" id="1.25.40.10">
    <property type="entry name" value="Tetratricopeptide repeat domain"/>
    <property type="match status" value="1"/>
</dbReference>
<evidence type="ECO:0000256" key="2">
    <source>
        <dbReference type="ARBA" id="ARBA00022803"/>
    </source>
</evidence>
<dbReference type="InterPro" id="IPR056413">
    <property type="entry name" value="TPR_CcmH_CycH"/>
</dbReference>
<dbReference type="Proteomes" id="UP001214976">
    <property type="component" value="Unassembled WGS sequence"/>
</dbReference>
<dbReference type="EMBL" id="JARQTW010000008">
    <property type="protein sequence ID" value="MDG2949864.1"/>
    <property type="molecule type" value="Genomic_DNA"/>
</dbReference>
<feature type="domain" description="Cytochrome c-type biogenesis protein H TPR" evidence="5">
    <location>
        <begin position="125"/>
        <end position="250"/>
    </location>
</feature>